<evidence type="ECO:0000313" key="7">
    <source>
        <dbReference type="EMBL" id="CAH2268966.1"/>
    </source>
</evidence>
<dbReference type="EMBL" id="CAKXAJ010026487">
    <property type="protein sequence ID" value="CAH2268966.1"/>
    <property type="molecule type" value="Genomic_DNA"/>
</dbReference>
<dbReference type="AlphaFoldDB" id="A0A8S4SKF6"/>
<dbReference type="Gene3D" id="2.60.40.10">
    <property type="entry name" value="Immunoglobulins"/>
    <property type="match status" value="4"/>
</dbReference>
<dbReference type="InterPro" id="IPR036116">
    <property type="entry name" value="FN3_sf"/>
</dbReference>
<evidence type="ECO:0000256" key="3">
    <source>
        <dbReference type="SAM" id="MobiDB-lite"/>
    </source>
</evidence>
<name>A0A8S4SKF6_9NEOP</name>
<dbReference type="PANTHER" id="PTHR44170:SF56">
    <property type="entry name" value="FIBRONECTIN TYPE-III DOMAIN-CONTAINING PROTEIN"/>
    <property type="match status" value="1"/>
</dbReference>
<keyword evidence="4" id="KW-1133">Transmembrane helix</keyword>
<keyword evidence="4" id="KW-0472">Membrane</keyword>
<feature type="transmembrane region" description="Helical" evidence="4">
    <location>
        <begin position="561"/>
        <end position="583"/>
    </location>
</feature>
<dbReference type="Proteomes" id="UP000838756">
    <property type="component" value="Unassembled WGS sequence"/>
</dbReference>
<dbReference type="PANTHER" id="PTHR44170">
    <property type="entry name" value="PROTEIN SIDEKICK"/>
    <property type="match status" value="1"/>
</dbReference>
<sequence>MNALFVQAPGGVPRDITVRALRARELQVTWQPPPRETWHGTLLGYTIRWWEASEEGKGATEAGSESGASADATSTTLRGLKAATRYGVTVRTYNAAGTGPLSPPHYRHTLESPPSGGPEDLSCTSSSSSSLRVSWRPPNPDARGGQITHYTLQYTRRDTDPLQPTQDAHLRVQGEEATVSRLTSYAEYEIRVRAHNAAGDGPLSAPQVCKTDEDVPSAPGGMKLIALSERSLRASWLPPLEPNGRLTHYSLYVKDLSGISLQSNVIFLLIAPARISSFGGIAVGAAGGSLSLRCVVGGVPPPAKRWLRAGNQLHPRSPFHLDGDALLIRSLELSHADNYTCVAENPHGSDSVTWRVYVLRPPIPPGLALVEARSRELELELRQAPRAQGHALPKAYTLHWRLAAPEGEWRIQSASPGPVILTGLRCGSAYRAYGSAGGAPGAEISIRTSGGPPTAPPDTRWIRANATHARFDTSMWSDGGCGPVALKIEWGGTGVSGARDVPVGGEVILGGLSPGTRYRVAARASNEAGWTREIYEFMTTPSEGSYAEEVDAPFPATAGELALLLALCAALSLAALTILAILLRRKRMLLGLPRYCSASEMFARAQADDFFAIRRKRIASLMKRTWWKTTLEYMIFLRTDGAVARVMANNDKPGCGTYRPPPHPTPKLPPDPPDVYEISPYATFAGGDQLGVGSGSRAYTLQLRALARHEDDAAPPSHPPCCDGEYT</sequence>
<dbReference type="InterPro" id="IPR003598">
    <property type="entry name" value="Ig_sub2"/>
</dbReference>
<dbReference type="SUPFAM" id="SSF49265">
    <property type="entry name" value="Fibronectin type III"/>
    <property type="match status" value="3"/>
</dbReference>
<dbReference type="Pfam" id="PF00041">
    <property type="entry name" value="fn3"/>
    <property type="match status" value="2"/>
</dbReference>
<dbReference type="GO" id="GO:0030154">
    <property type="term" value="P:cell differentiation"/>
    <property type="evidence" value="ECO:0007669"/>
    <property type="project" value="UniProtKB-ARBA"/>
</dbReference>
<evidence type="ECO:0000256" key="1">
    <source>
        <dbReference type="ARBA" id="ARBA00022737"/>
    </source>
</evidence>
<dbReference type="OrthoDB" id="5969272at2759"/>
<feature type="domain" description="Ig-like" evidence="5">
    <location>
        <begin position="272"/>
        <end position="353"/>
    </location>
</feature>
<evidence type="ECO:0000256" key="4">
    <source>
        <dbReference type="SAM" id="Phobius"/>
    </source>
</evidence>
<dbReference type="Pfam" id="PF13927">
    <property type="entry name" value="Ig_3"/>
    <property type="match status" value="1"/>
</dbReference>
<comment type="caution">
    <text evidence="7">The sequence shown here is derived from an EMBL/GenBank/DDBJ whole genome shotgun (WGS) entry which is preliminary data.</text>
</comment>
<evidence type="ECO:0000259" key="5">
    <source>
        <dbReference type="PROSITE" id="PS50835"/>
    </source>
</evidence>
<keyword evidence="2" id="KW-1015">Disulfide bond</keyword>
<feature type="domain" description="Fibronectin type-III" evidence="6">
    <location>
        <begin position="117"/>
        <end position="214"/>
    </location>
</feature>
<keyword evidence="4" id="KW-0812">Transmembrane</keyword>
<feature type="domain" description="Fibronectin type-III" evidence="6">
    <location>
        <begin position="12"/>
        <end position="112"/>
    </location>
</feature>
<dbReference type="InterPro" id="IPR036179">
    <property type="entry name" value="Ig-like_dom_sf"/>
</dbReference>
<accession>A0A8S4SKF6</accession>
<dbReference type="SMART" id="SM00409">
    <property type="entry name" value="IG"/>
    <property type="match status" value="1"/>
</dbReference>
<dbReference type="SMART" id="SM00408">
    <property type="entry name" value="IGc2"/>
    <property type="match status" value="1"/>
</dbReference>
<dbReference type="InterPro" id="IPR003961">
    <property type="entry name" value="FN3_dom"/>
</dbReference>
<reference evidence="7" key="1">
    <citation type="submission" date="2022-03" db="EMBL/GenBank/DDBJ databases">
        <authorList>
            <person name="Lindestad O."/>
        </authorList>
    </citation>
    <scope>NUCLEOTIDE SEQUENCE</scope>
</reference>
<dbReference type="GO" id="GO:0009653">
    <property type="term" value="P:anatomical structure morphogenesis"/>
    <property type="evidence" value="ECO:0007669"/>
    <property type="project" value="UniProtKB-ARBA"/>
</dbReference>
<keyword evidence="8" id="KW-1185">Reference proteome</keyword>
<organism evidence="7 8">
    <name type="scientific">Pararge aegeria aegeria</name>
    <dbReference type="NCBI Taxonomy" id="348720"/>
    <lineage>
        <taxon>Eukaryota</taxon>
        <taxon>Metazoa</taxon>
        <taxon>Ecdysozoa</taxon>
        <taxon>Arthropoda</taxon>
        <taxon>Hexapoda</taxon>
        <taxon>Insecta</taxon>
        <taxon>Pterygota</taxon>
        <taxon>Neoptera</taxon>
        <taxon>Endopterygota</taxon>
        <taxon>Lepidoptera</taxon>
        <taxon>Glossata</taxon>
        <taxon>Ditrysia</taxon>
        <taxon>Papilionoidea</taxon>
        <taxon>Nymphalidae</taxon>
        <taxon>Satyrinae</taxon>
        <taxon>Satyrini</taxon>
        <taxon>Parargina</taxon>
        <taxon>Pararge</taxon>
    </lineage>
</organism>
<feature type="region of interest" description="Disordered" evidence="3">
    <location>
        <begin position="96"/>
        <end position="146"/>
    </location>
</feature>
<protein>
    <submittedName>
        <fullName evidence="7">Jg15991 protein</fullName>
    </submittedName>
</protein>
<dbReference type="InterPro" id="IPR013783">
    <property type="entry name" value="Ig-like_fold"/>
</dbReference>
<evidence type="ECO:0000313" key="8">
    <source>
        <dbReference type="Proteomes" id="UP000838756"/>
    </source>
</evidence>
<dbReference type="InterPro" id="IPR007110">
    <property type="entry name" value="Ig-like_dom"/>
</dbReference>
<dbReference type="PROSITE" id="PS50835">
    <property type="entry name" value="IG_LIKE"/>
    <property type="match status" value="1"/>
</dbReference>
<proteinExistence type="predicted"/>
<evidence type="ECO:0000256" key="2">
    <source>
        <dbReference type="ARBA" id="ARBA00023157"/>
    </source>
</evidence>
<dbReference type="PRINTS" id="PR00014">
    <property type="entry name" value="FNTYPEIII"/>
</dbReference>
<dbReference type="GO" id="GO:0098609">
    <property type="term" value="P:cell-cell adhesion"/>
    <property type="evidence" value="ECO:0007669"/>
    <property type="project" value="TreeGrafter"/>
</dbReference>
<keyword evidence="1" id="KW-0677">Repeat</keyword>
<dbReference type="CDD" id="cd00063">
    <property type="entry name" value="FN3"/>
    <property type="match status" value="4"/>
</dbReference>
<gene>
    <name evidence="7" type="primary">jg15991</name>
    <name evidence="7" type="ORF">PAEG_LOCUS27265</name>
</gene>
<dbReference type="PROSITE" id="PS50853">
    <property type="entry name" value="FN3"/>
    <property type="match status" value="2"/>
</dbReference>
<dbReference type="SMART" id="SM00060">
    <property type="entry name" value="FN3"/>
    <property type="match status" value="5"/>
</dbReference>
<evidence type="ECO:0000259" key="6">
    <source>
        <dbReference type="PROSITE" id="PS50853"/>
    </source>
</evidence>
<dbReference type="InterPro" id="IPR003599">
    <property type="entry name" value="Ig_sub"/>
</dbReference>
<dbReference type="SUPFAM" id="SSF48726">
    <property type="entry name" value="Immunoglobulin"/>
    <property type="match status" value="1"/>
</dbReference>
<dbReference type="FunFam" id="2.60.40.10:FF:000028">
    <property type="entry name" value="Neuronal cell adhesion molecule"/>
    <property type="match status" value="2"/>
</dbReference>